<name>A0A251VGD5_HELAN</name>
<dbReference type="AlphaFoldDB" id="A0A251VGD5"/>
<gene>
    <name evidence="4" type="ORF">HannXRQ_Chr02g0038191</name>
    <name evidence="3" type="ORF">HanXRQr2_Chr02g0055501</name>
</gene>
<dbReference type="EC" id="3.4.14.10" evidence="3"/>
<dbReference type="SUPFAM" id="SSF52743">
    <property type="entry name" value="Subtilisin-like"/>
    <property type="match status" value="1"/>
</dbReference>
<organism evidence="4 5">
    <name type="scientific">Helianthus annuus</name>
    <name type="common">Common sunflower</name>
    <dbReference type="NCBI Taxonomy" id="4232"/>
    <lineage>
        <taxon>Eukaryota</taxon>
        <taxon>Viridiplantae</taxon>
        <taxon>Streptophyta</taxon>
        <taxon>Embryophyta</taxon>
        <taxon>Tracheophyta</taxon>
        <taxon>Spermatophyta</taxon>
        <taxon>Magnoliopsida</taxon>
        <taxon>eudicotyledons</taxon>
        <taxon>Gunneridae</taxon>
        <taxon>Pentapetalae</taxon>
        <taxon>asterids</taxon>
        <taxon>campanulids</taxon>
        <taxon>Asterales</taxon>
        <taxon>Asteraceae</taxon>
        <taxon>Asteroideae</taxon>
        <taxon>Heliantheae alliance</taxon>
        <taxon>Heliantheae</taxon>
        <taxon>Helianthus</taxon>
    </lineage>
</organism>
<dbReference type="InterPro" id="IPR036852">
    <property type="entry name" value="Peptidase_S8/S53_dom_sf"/>
</dbReference>
<accession>A0A251VGD5</accession>
<dbReference type="Gene3D" id="3.40.50.200">
    <property type="entry name" value="Peptidase S8/S53 domain"/>
    <property type="match status" value="1"/>
</dbReference>
<evidence type="ECO:0000313" key="5">
    <source>
        <dbReference type="Proteomes" id="UP000215914"/>
    </source>
</evidence>
<dbReference type="PANTHER" id="PTHR10795">
    <property type="entry name" value="PROPROTEIN CONVERTASE SUBTILISIN/KEXIN"/>
    <property type="match status" value="1"/>
</dbReference>
<dbReference type="Gramene" id="mRNA:HanXRQr2_Chr02g0055501">
    <property type="protein sequence ID" value="CDS:HanXRQr2_Chr02g0055501.1"/>
    <property type="gene ID" value="HanXRQr2_Chr02g0055501"/>
</dbReference>
<evidence type="ECO:0000256" key="1">
    <source>
        <dbReference type="ARBA" id="ARBA00011073"/>
    </source>
</evidence>
<protein>
    <submittedName>
        <fullName evidence="4">Putative peptidase S8, subtilisin-related protein</fullName>
    </submittedName>
    <submittedName>
        <fullName evidence="3">Tripeptidyl-peptidase II</fullName>
        <ecNumber evidence="3">3.4.14.10</ecNumber>
    </submittedName>
</protein>
<dbReference type="GO" id="GO:0006508">
    <property type="term" value="P:proteolysis"/>
    <property type="evidence" value="ECO:0007669"/>
    <property type="project" value="InterPro"/>
</dbReference>
<dbReference type="EMBL" id="MNCJ02000317">
    <property type="protein sequence ID" value="KAF5817644.1"/>
    <property type="molecule type" value="Genomic_DNA"/>
</dbReference>
<evidence type="ECO:0000313" key="4">
    <source>
        <dbReference type="EMBL" id="OTG33761.1"/>
    </source>
</evidence>
<dbReference type="GO" id="GO:0008240">
    <property type="term" value="F:tripeptidyl-peptidase activity"/>
    <property type="evidence" value="ECO:0007669"/>
    <property type="project" value="UniProtKB-EC"/>
</dbReference>
<comment type="similarity">
    <text evidence="1">Belongs to the peptidase S8 family.</text>
</comment>
<keyword evidence="2" id="KW-0732">Signal</keyword>
<dbReference type="GO" id="GO:0004252">
    <property type="term" value="F:serine-type endopeptidase activity"/>
    <property type="evidence" value="ECO:0007669"/>
    <property type="project" value="InterPro"/>
</dbReference>
<dbReference type="STRING" id="4232.A0A251VGD5"/>
<reference evidence="3" key="3">
    <citation type="submission" date="2020-06" db="EMBL/GenBank/DDBJ databases">
        <title>Helianthus annuus Genome sequencing and assembly Release 2.</title>
        <authorList>
            <person name="Gouzy J."/>
            <person name="Langlade N."/>
            <person name="Munos S."/>
        </authorList>
    </citation>
    <scope>NUCLEOTIDE SEQUENCE</scope>
    <source>
        <tissue evidence="3">Leaves</tissue>
    </source>
</reference>
<proteinExistence type="inferred from homology"/>
<keyword evidence="3" id="KW-0378">Hydrolase</keyword>
<reference evidence="3 5" key="1">
    <citation type="journal article" date="2017" name="Nature">
        <title>The sunflower genome provides insights into oil metabolism, flowering and Asterid evolution.</title>
        <authorList>
            <person name="Badouin H."/>
            <person name="Gouzy J."/>
            <person name="Grassa C.J."/>
            <person name="Murat F."/>
            <person name="Staton S.E."/>
            <person name="Cottret L."/>
            <person name="Lelandais-Briere C."/>
            <person name="Owens G.L."/>
            <person name="Carrere S."/>
            <person name="Mayjonade B."/>
            <person name="Legrand L."/>
            <person name="Gill N."/>
            <person name="Kane N.C."/>
            <person name="Bowers J.E."/>
            <person name="Hubner S."/>
            <person name="Bellec A."/>
            <person name="Berard A."/>
            <person name="Berges H."/>
            <person name="Blanchet N."/>
            <person name="Boniface M.C."/>
            <person name="Brunel D."/>
            <person name="Catrice O."/>
            <person name="Chaidir N."/>
            <person name="Claudel C."/>
            <person name="Donnadieu C."/>
            <person name="Faraut T."/>
            <person name="Fievet G."/>
            <person name="Helmstetter N."/>
            <person name="King M."/>
            <person name="Knapp S.J."/>
            <person name="Lai Z."/>
            <person name="Le Paslier M.C."/>
            <person name="Lippi Y."/>
            <person name="Lorenzon L."/>
            <person name="Mandel J.R."/>
            <person name="Marage G."/>
            <person name="Marchand G."/>
            <person name="Marquand E."/>
            <person name="Bret-Mestries E."/>
            <person name="Morien E."/>
            <person name="Nambeesan S."/>
            <person name="Nguyen T."/>
            <person name="Pegot-Espagnet P."/>
            <person name="Pouilly N."/>
            <person name="Raftis F."/>
            <person name="Sallet E."/>
            <person name="Schiex T."/>
            <person name="Thomas J."/>
            <person name="Vandecasteele C."/>
            <person name="Vares D."/>
            <person name="Vear F."/>
            <person name="Vautrin S."/>
            <person name="Crespi M."/>
            <person name="Mangin B."/>
            <person name="Burke J.M."/>
            <person name="Salse J."/>
            <person name="Munos S."/>
            <person name="Vincourt P."/>
            <person name="Rieseberg L.H."/>
            <person name="Langlade N.B."/>
        </authorList>
    </citation>
    <scope>NUCLEOTIDE SEQUENCE [LARGE SCALE GENOMIC DNA]</scope>
    <source>
        <strain evidence="5">cv. SF193</strain>
        <tissue evidence="3">Leaves</tissue>
    </source>
</reference>
<dbReference type="Proteomes" id="UP000215914">
    <property type="component" value="Chromosome 2"/>
</dbReference>
<reference evidence="4" key="2">
    <citation type="submission" date="2017-02" db="EMBL/GenBank/DDBJ databases">
        <title>Sunflower complete genome.</title>
        <authorList>
            <person name="Langlade N."/>
            <person name="Munos S."/>
        </authorList>
    </citation>
    <scope>NUCLEOTIDE SEQUENCE [LARGE SCALE GENOMIC DNA]</scope>
    <source>
        <tissue evidence="4">Leaves</tissue>
    </source>
</reference>
<dbReference type="InterPro" id="IPR045051">
    <property type="entry name" value="SBT"/>
</dbReference>
<sequence length="96" mass="10949">MFTTRTPRFLGLNRGSCIWPTKSYWKDMIIGVTDTGIWPESESFNEKGMFEEPSRWKGIAPRAHLAMHKVQWPSDTEVSATTDVLVDMDQAISESI</sequence>
<dbReference type="EMBL" id="CM007891">
    <property type="protein sequence ID" value="OTG33761.1"/>
    <property type="molecule type" value="Genomic_DNA"/>
</dbReference>
<evidence type="ECO:0000256" key="2">
    <source>
        <dbReference type="ARBA" id="ARBA00022729"/>
    </source>
</evidence>
<evidence type="ECO:0000313" key="3">
    <source>
        <dbReference type="EMBL" id="KAF5817644.1"/>
    </source>
</evidence>
<keyword evidence="5" id="KW-1185">Reference proteome</keyword>
<dbReference type="InParanoid" id="A0A251VGD5"/>